<keyword evidence="2" id="KW-1185">Reference proteome</keyword>
<protein>
    <submittedName>
        <fullName evidence="1">DNA glycosylase AlkZ-like family protein</fullName>
    </submittedName>
</protein>
<name>A0ABV5U8R5_9PSEU</name>
<evidence type="ECO:0000313" key="1">
    <source>
        <dbReference type="EMBL" id="MFB9686785.1"/>
    </source>
</evidence>
<dbReference type="EMBL" id="JBHMBK010000016">
    <property type="protein sequence ID" value="MFB9686785.1"/>
    <property type="molecule type" value="Genomic_DNA"/>
</dbReference>
<proteinExistence type="predicted"/>
<dbReference type="Proteomes" id="UP001589535">
    <property type="component" value="Unassembled WGS sequence"/>
</dbReference>
<evidence type="ECO:0000313" key="2">
    <source>
        <dbReference type="Proteomes" id="UP001589535"/>
    </source>
</evidence>
<comment type="caution">
    <text evidence="1">The sequence shown here is derived from an EMBL/GenBank/DDBJ whole genome shotgun (WGS) entry which is preliminary data.</text>
</comment>
<dbReference type="InterPro" id="IPR009351">
    <property type="entry name" value="AlkZ-like"/>
</dbReference>
<accession>A0ABV5U8R5</accession>
<gene>
    <name evidence="1" type="ORF">ACFFTO_21605</name>
</gene>
<sequence>MLSHADRSRIIPDARPVPLPPGNGAACCTVLIDGWYAADWRVCRATGLLTIVPFRPRTTAQRDEVIAEGARLVSLAMADIPKRQVDIAGVP</sequence>
<dbReference type="RefSeq" id="WP_378196985.1">
    <property type="nucleotide sequence ID" value="NZ_JBHMBK010000016.1"/>
</dbReference>
<organism evidence="1 2">
    <name type="scientific">Amycolatopsis plumensis</name>
    <dbReference type="NCBI Taxonomy" id="236508"/>
    <lineage>
        <taxon>Bacteria</taxon>
        <taxon>Bacillati</taxon>
        <taxon>Actinomycetota</taxon>
        <taxon>Actinomycetes</taxon>
        <taxon>Pseudonocardiales</taxon>
        <taxon>Pseudonocardiaceae</taxon>
        <taxon>Amycolatopsis</taxon>
    </lineage>
</organism>
<reference evidence="1 2" key="1">
    <citation type="submission" date="2024-09" db="EMBL/GenBank/DDBJ databases">
        <authorList>
            <person name="Sun Q."/>
            <person name="Mori K."/>
        </authorList>
    </citation>
    <scope>NUCLEOTIDE SEQUENCE [LARGE SCALE GENOMIC DNA]</scope>
    <source>
        <strain evidence="1 2">JCM 13852</strain>
    </source>
</reference>
<dbReference type="Pfam" id="PF06224">
    <property type="entry name" value="AlkZ-like"/>
    <property type="match status" value="1"/>
</dbReference>